<evidence type="ECO:0000256" key="2">
    <source>
        <dbReference type="ARBA" id="ARBA00004604"/>
    </source>
</evidence>
<feature type="region of interest" description="Disordered" evidence="11">
    <location>
        <begin position="195"/>
        <end position="216"/>
    </location>
</feature>
<keyword evidence="8" id="KW-0539">Nucleus</keyword>
<dbReference type="InterPro" id="IPR011989">
    <property type="entry name" value="ARM-like"/>
</dbReference>
<keyword evidence="14" id="KW-1185">Reference proteome</keyword>
<keyword evidence="5" id="KW-0677">Repeat</keyword>
<comment type="subcellular location">
    <subcellularLocation>
        <location evidence="1">Cytoplasm</location>
    </subcellularLocation>
    <subcellularLocation>
        <location evidence="2">Nucleus</location>
        <location evidence="2">Nucleolus</location>
    </subcellularLocation>
</comment>
<dbReference type="InterPro" id="IPR027417">
    <property type="entry name" value="P-loop_NTPase"/>
</dbReference>
<feature type="repeat" description="Pumilio" evidence="10">
    <location>
        <begin position="740"/>
        <end position="776"/>
    </location>
</feature>
<evidence type="ECO:0000256" key="8">
    <source>
        <dbReference type="ARBA" id="ARBA00023242"/>
    </source>
</evidence>
<dbReference type="GO" id="GO:0003729">
    <property type="term" value="F:mRNA binding"/>
    <property type="evidence" value="ECO:0007669"/>
    <property type="project" value="UniProtKB-ARBA"/>
</dbReference>
<evidence type="ECO:0000259" key="12">
    <source>
        <dbReference type="PROSITE" id="PS50303"/>
    </source>
</evidence>
<dbReference type="InterPro" id="IPR033133">
    <property type="entry name" value="PUM-HD"/>
</dbReference>
<feature type="compositionally biased region" description="Polar residues" evidence="11">
    <location>
        <begin position="201"/>
        <end position="213"/>
    </location>
</feature>
<dbReference type="PANTHER" id="PTHR12933">
    <property type="entry name" value="ORF PROTEIN-RELATED"/>
    <property type="match status" value="1"/>
</dbReference>
<dbReference type="PROSITE" id="PS50303">
    <property type="entry name" value="PUM_HD"/>
    <property type="match status" value="1"/>
</dbReference>
<comment type="similarity">
    <text evidence="3">Belongs to the UTP25 family.</text>
</comment>
<evidence type="ECO:0000256" key="5">
    <source>
        <dbReference type="ARBA" id="ARBA00022737"/>
    </source>
</evidence>
<dbReference type="Gene3D" id="1.25.10.10">
    <property type="entry name" value="Leucine-rich Repeat Variant"/>
    <property type="match status" value="1"/>
</dbReference>
<feature type="compositionally biased region" description="Basic and acidic residues" evidence="11">
    <location>
        <begin position="146"/>
        <end position="161"/>
    </location>
</feature>
<reference evidence="13" key="1">
    <citation type="journal article" date="2021" name="J. Hered.">
        <title>Genome Assembly of Salicaceae Populus deltoides (Eastern Cottonwood) I-69 Based on Nanopore Sequencing and Hi-C Technologies.</title>
        <authorList>
            <person name="Bai S."/>
            <person name="Wu H."/>
            <person name="Zhang J."/>
            <person name="Pan Z."/>
            <person name="Zhao W."/>
            <person name="Li Z."/>
            <person name="Tong C."/>
        </authorList>
    </citation>
    <scope>NUCLEOTIDE SEQUENCE</scope>
    <source>
        <tissue evidence="13">Leaf</tissue>
    </source>
</reference>
<keyword evidence="6" id="KW-0810">Translation regulation</keyword>
<dbReference type="InterPro" id="IPR033712">
    <property type="entry name" value="Pumilio_RNA-bd"/>
</dbReference>
<evidence type="ECO:0000256" key="3">
    <source>
        <dbReference type="ARBA" id="ARBA00009223"/>
    </source>
</evidence>
<evidence type="ECO:0000256" key="11">
    <source>
        <dbReference type="SAM" id="MobiDB-lite"/>
    </source>
</evidence>
<dbReference type="InterPro" id="IPR016024">
    <property type="entry name" value="ARM-type_fold"/>
</dbReference>
<feature type="repeat" description="Pumilio" evidence="10">
    <location>
        <begin position="632"/>
        <end position="667"/>
    </location>
</feature>
<dbReference type="SMART" id="SM00025">
    <property type="entry name" value="Pumilio"/>
    <property type="match status" value="7"/>
</dbReference>
<dbReference type="GO" id="GO:0000462">
    <property type="term" value="P:maturation of SSU-rRNA from tricistronic rRNA transcript (SSU-rRNA, 5.8S rRNA, LSU-rRNA)"/>
    <property type="evidence" value="ECO:0007669"/>
    <property type="project" value="TreeGrafter"/>
</dbReference>
<feature type="compositionally biased region" description="Low complexity" evidence="11">
    <location>
        <begin position="1381"/>
        <end position="1391"/>
    </location>
</feature>
<dbReference type="InterPro" id="IPR053940">
    <property type="entry name" value="UTP25_NTPase-like"/>
</dbReference>
<dbReference type="InterPro" id="IPR053939">
    <property type="entry name" value="UTP25_C"/>
</dbReference>
<proteinExistence type="inferred from homology"/>
<feature type="region of interest" description="Disordered" evidence="11">
    <location>
        <begin position="1363"/>
        <end position="1399"/>
    </location>
</feature>
<keyword evidence="4" id="KW-0963">Cytoplasm</keyword>
<feature type="region of interest" description="Disordered" evidence="11">
    <location>
        <begin position="110"/>
        <end position="179"/>
    </location>
</feature>
<feature type="domain" description="PUM-HD" evidence="12">
    <location>
        <begin position="574"/>
        <end position="928"/>
    </location>
</feature>
<dbReference type="InterPro" id="IPR012940">
    <property type="entry name" value="NABP"/>
</dbReference>
<sequence>MPSHESATFVPSTPNMAVEDLGFLRNGQRFRGSGRDAVPNRSGSAPPSMEGSFFAINNLISQQNSNLNPRLGSSNNALLAFNSEKQSYLSYYGTGASPNLRLPTPPIPRENQHPGRHAVKFGTNWGLAPIDDNSENSHLSQGVLSTHKEELEDGHSPKEPSDSLANTTNGSWSGGDAAPLAGQSKRLVDIIQEDFPRTPSPVYNQSRSLSPGTTDEAADQDVFFGSLHDSTASTSNGVPSILALRIPRSKKYQEQWHHSYQSHVQQHQVHQQPSNVFQVQNAKSQMGSQGVNSAQIGMDQLLHGPSTFSAEVQSVLQSLGFTPPLYGTTGYMTSPNPFYPNLQAPGLCAPQYGIGGYALNSTVIPPYVAGYPPHGTVSMVFDGSASPNFNAGMSGSSSEGSLAHGADVQHYNKFYGQLGYVVQPSFIDPLYMQYYQQPYGLTYNMSGQFDPLASGGGAIGRQNNAPASKKGSEVAAGLEDQKLLHHQRGGVSDLNRGRGRVMNLPYFGNSPNIGLLQYPSSPLASPVLPGSPVGGTGFSGGRNEMRFPPGSGRYASVCSGWQGQRGPESFNDPKIHNFLEELKSGKVRRFELSDILNDEDFLNFSADQHGSRFIQQKLENCSAEEKELVFKEVLPHASKLMTDVFGNYLIQKVFEYGSMEQRKELANQLTGQILHLSLQMYGCRVIQKALDVIELDQKAQLVLELDGHVMKCVRDQNGNHVIQKCIESVPAEKIGFIFSAFCGEVATLSMHPYGCRVIQRVLEHCADELQCEFIVDEILESVLILAQDQYGNYVTQKGRSHSLKDRSASQSEWMEVRNSMEHSDLDAIIQLKDGSQLKPSSHSRNVWNMVVPLSGEIIIQEILGQNEGNDNLLTMMKDQYANYVVQKILDTCTDIQRAMLLNRIRTHVHALKKYTYGKHIVARFEQQYGEGRRGYTNTMSPFVLHWKPCMSIGKAIFQKRVESLHGDVENPCIGSPQINKGFRDENHVGYSKFHLWEMIEPNLLCRVRVVYTINRIVVIWYEAFMTNTSLYIALIIDQENKVKLTWRKISLATPNLSACLRKILLKKVAPNNILKPCWQLGVRMRPLLPFVRCLVNKARTGMGNDNESDLQEHRTVGIVDADGDSDSEDIQEASNTNQEQELDVKSQTVAKAPASRSSFHSHLEYKLPETEVEDLLKKKWKYQWDVPAFGMPNCKWVGTGECFLEVANVNSDCGLKQRLYKHWLDVCRTSGNNDFHSSPQRFFFSLCNSYRDILHCNKKPFYRKGLKEDLAIMDAYIMHCLNHIFRTRDLVTKNDSKVGKHWENAKDELLSGDEFLDHGFTRPKVLILLPFRSIANRAVNRLIQLTPGAYKVNVEHMSRFSNEFGNQDDEDNVNTNELTGSVKNSNSQKSSKPPDHQALFDGNVDDKFMIGIKFTRKSIKLYSDFYSSDLIVASPLALLKKIEEAKRDKEKDVDYLSSIEVLIIDHADVIAMQNWAFLTSVLEQLNCIPSKQHGTDIMRIRKWYLDGHARFYRQTIVLGCYANPDINASFNRQCVNYQGKVKLICQYKGVLPKVSDQVRQIYQRFDADSVAEADNARLDYFVQKVFPKIKDSDEGGVMLFISSYYEYVRLRNFLKSQNASLCLLGDYAEPRDVTRMRNWFRNGEKKIMLYTERFHFYRRYKIGGVRNLIVYSLPERKEFFPEVVNMLEGSDDMTCTVLFSQFDQLQLERIVGTASARRMISSEKARPGHGHEIQWERSSLKNYTRYETLQEDSSFEIQKQENKRAILNRCR</sequence>
<evidence type="ECO:0000313" key="14">
    <source>
        <dbReference type="Proteomes" id="UP000807159"/>
    </source>
</evidence>
<dbReference type="GO" id="GO:0034511">
    <property type="term" value="F:U3 snoRNA binding"/>
    <property type="evidence" value="ECO:0007669"/>
    <property type="project" value="InterPro"/>
</dbReference>
<evidence type="ECO:0000313" key="13">
    <source>
        <dbReference type="EMBL" id="KAH8514762.1"/>
    </source>
</evidence>
<evidence type="ECO:0000256" key="9">
    <source>
        <dbReference type="ARBA" id="ARBA00055193"/>
    </source>
</evidence>
<organism evidence="13 14">
    <name type="scientific">Populus deltoides</name>
    <name type="common">Eastern poplar</name>
    <name type="synonym">Eastern cottonwood</name>
    <dbReference type="NCBI Taxonomy" id="3696"/>
    <lineage>
        <taxon>Eukaryota</taxon>
        <taxon>Viridiplantae</taxon>
        <taxon>Streptophyta</taxon>
        <taxon>Embryophyta</taxon>
        <taxon>Tracheophyta</taxon>
        <taxon>Spermatophyta</taxon>
        <taxon>Magnoliopsida</taxon>
        <taxon>eudicotyledons</taxon>
        <taxon>Gunneridae</taxon>
        <taxon>Pentapetalae</taxon>
        <taxon>rosids</taxon>
        <taxon>fabids</taxon>
        <taxon>Malpighiales</taxon>
        <taxon>Salicaceae</taxon>
        <taxon>Saliceae</taxon>
        <taxon>Populus</taxon>
    </lineage>
</organism>
<dbReference type="SUPFAM" id="SSF52540">
    <property type="entry name" value="P-loop containing nucleoside triphosphate hydrolases"/>
    <property type="match status" value="1"/>
</dbReference>
<feature type="repeat" description="Pumilio" evidence="10">
    <location>
        <begin position="668"/>
        <end position="704"/>
    </location>
</feature>
<evidence type="ECO:0000256" key="6">
    <source>
        <dbReference type="ARBA" id="ARBA00022845"/>
    </source>
</evidence>
<feature type="repeat" description="Pumilio" evidence="10">
    <location>
        <begin position="861"/>
        <end position="902"/>
    </location>
</feature>
<comment type="caution">
    <text evidence="13">The sequence shown here is derived from an EMBL/GenBank/DDBJ whole genome shotgun (WGS) entry which is preliminary data.</text>
</comment>
<feature type="compositionally biased region" description="Acidic residues" evidence="11">
    <location>
        <begin position="1121"/>
        <end position="1131"/>
    </location>
</feature>
<feature type="region of interest" description="Disordered" evidence="11">
    <location>
        <begin position="1121"/>
        <end position="1147"/>
    </location>
</feature>
<comment type="function">
    <text evidence="9">Sequence-specific RNA-binding protein that regulates translation and mRNA stability by binding the 3'-UTR of target mRNAs. Binds the APUM-binding elements (APBEs) in the 3'-UTR mRNA sequence of CLV1, PNH, WUS and FAS2.</text>
</comment>
<evidence type="ECO:0000256" key="10">
    <source>
        <dbReference type="PROSITE-ProRule" id="PRU00317"/>
    </source>
</evidence>
<dbReference type="GO" id="GO:0005737">
    <property type="term" value="C:cytoplasm"/>
    <property type="evidence" value="ECO:0007669"/>
    <property type="project" value="UniProtKB-SubCell"/>
</dbReference>
<feature type="region of interest" description="Disordered" evidence="11">
    <location>
        <begin position="28"/>
        <end position="47"/>
    </location>
</feature>
<dbReference type="Pfam" id="PF00806">
    <property type="entry name" value="PUF"/>
    <property type="match status" value="7"/>
</dbReference>
<dbReference type="FunFam" id="1.25.10.10:FF:000004">
    <property type="entry name" value="Pumilio homolog 1 isoform 2"/>
    <property type="match status" value="1"/>
</dbReference>
<dbReference type="EMBL" id="JACEGQ020000003">
    <property type="protein sequence ID" value="KAH8514762.1"/>
    <property type="molecule type" value="Genomic_DNA"/>
</dbReference>
<dbReference type="InterPro" id="IPR001313">
    <property type="entry name" value="Pumilio_RNA-bd_rpt"/>
</dbReference>
<evidence type="ECO:0000256" key="7">
    <source>
        <dbReference type="ARBA" id="ARBA00022884"/>
    </source>
</evidence>
<evidence type="ECO:0000256" key="4">
    <source>
        <dbReference type="ARBA" id="ARBA00022490"/>
    </source>
</evidence>
<dbReference type="Pfam" id="PF22916">
    <property type="entry name" value="UTP25_NTPase-like"/>
    <property type="match status" value="1"/>
</dbReference>
<feature type="repeat" description="Pumilio" evidence="10">
    <location>
        <begin position="594"/>
        <end position="631"/>
    </location>
</feature>
<dbReference type="PROSITE" id="PS50302">
    <property type="entry name" value="PUM"/>
    <property type="match status" value="5"/>
</dbReference>
<dbReference type="Pfam" id="PF06862">
    <property type="entry name" value="Utp25_C"/>
    <property type="match status" value="1"/>
</dbReference>
<keyword evidence="7" id="KW-0694">RNA-binding</keyword>
<gene>
    <name evidence="13" type="ORF">H0E87_007562</name>
</gene>
<dbReference type="CDD" id="cd07920">
    <property type="entry name" value="Pumilio"/>
    <property type="match status" value="1"/>
</dbReference>
<protein>
    <recommendedName>
        <fullName evidence="12">PUM-HD domain-containing protein</fullName>
    </recommendedName>
</protein>
<dbReference type="GO" id="GO:0019843">
    <property type="term" value="F:rRNA binding"/>
    <property type="evidence" value="ECO:0007669"/>
    <property type="project" value="TreeGrafter"/>
</dbReference>
<evidence type="ECO:0000256" key="1">
    <source>
        <dbReference type="ARBA" id="ARBA00004496"/>
    </source>
</evidence>
<dbReference type="SUPFAM" id="SSF48371">
    <property type="entry name" value="ARM repeat"/>
    <property type="match status" value="1"/>
</dbReference>
<accession>A0A8T2ZD16</accession>
<dbReference type="Pfam" id="PF07990">
    <property type="entry name" value="NABP"/>
    <property type="match status" value="1"/>
</dbReference>
<name>A0A8T2ZD16_POPDE</name>
<dbReference type="PANTHER" id="PTHR12933:SF0">
    <property type="entry name" value="U3 SMALL NUCLEOLAR RNA-ASSOCIATED PROTEIN 25 HOMOLOG"/>
    <property type="match status" value="1"/>
</dbReference>
<feature type="compositionally biased region" description="Polar residues" evidence="11">
    <location>
        <begin position="1132"/>
        <end position="1147"/>
    </location>
</feature>
<dbReference type="GO" id="GO:0006417">
    <property type="term" value="P:regulation of translation"/>
    <property type="evidence" value="ECO:0007669"/>
    <property type="project" value="UniProtKB-KW"/>
</dbReference>
<dbReference type="GO" id="GO:0032040">
    <property type="term" value="C:small-subunit processome"/>
    <property type="evidence" value="ECO:0007669"/>
    <property type="project" value="TreeGrafter"/>
</dbReference>
<dbReference type="InterPro" id="IPR010678">
    <property type="entry name" value="UTP25"/>
</dbReference>
<dbReference type="Proteomes" id="UP000807159">
    <property type="component" value="Chromosome 3"/>
</dbReference>